<keyword evidence="2" id="KW-1185">Reference proteome</keyword>
<protein>
    <submittedName>
        <fullName evidence="1">Uncharacterized protein</fullName>
    </submittedName>
</protein>
<dbReference type="AlphaFoldDB" id="A0AA88H6K7"/>
<gene>
    <name evidence="1" type="ORF">QYM36_018548</name>
</gene>
<organism evidence="1 2">
    <name type="scientific">Artemia franciscana</name>
    <name type="common">Brine shrimp</name>
    <name type="synonym">Artemia sanfranciscana</name>
    <dbReference type="NCBI Taxonomy" id="6661"/>
    <lineage>
        <taxon>Eukaryota</taxon>
        <taxon>Metazoa</taxon>
        <taxon>Ecdysozoa</taxon>
        <taxon>Arthropoda</taxon>
        <taxon>Crustacea</taxon>
        <taxon>Branchiopoda</taxon>
        <taxon>Anostraca</taxon>
        <taxon>Artemiidae</taxon>
        <taxon>Artemia</taxon>
    </lineage>
</organism>
<name>A0AA88H6K7_ARTSF</name>
<accession>A0AA88H6K7</accession>
<proteinExistence type="predicted"/>
<evidence type="ECO:0000313" key="2">
    <source>
        <dbReference type="Proteomes" id="UP001187531"/>
    </source>
</evidence>
<reference evidence="1" key="1">
    <citation type="submission" date="2023-07" db="EMBL/GenBank/DDBJ databases">
        <title>Chromosome-level genome assembly of Artemia franciscana.</title>
        <authorList>
            <person name="Jo E."/>
        </authorList>
    </citation>
    <scope>NUCLEOTIDE SEQUENCE</scope>
    <source>
        <tissue evidence="1">Whole body</tissue>
    </source>
</reference>
<dbReference type="Proteomes" id="UP001187531">
    <property type="component" value="Unassembled WGS sequence"/>
</dbReference>
<dbReference type="EMBL" id="JAVRJZ010000149">
    <property type="protein sequence ID" value="KAK2702858.1"/>
    <property type="molecule type" value="Genomic_DNA"/>
</dbReference>
<comment type="caution">
    <text evidence="1">The sequence shown here is derived from an EMBL/GenBank/DDBJ whole genome shotgun (WGS) entry which is preliminary data.</text>
</comment>
<evidence type="ECO:0000313" key="1">
    <source>
        <dbReference type="EMBL" id="KAK2702858.1"/>
    </source>
</evidence>
<sequence length="75" mass="8369">MNRYRWDIVRLSETHLPSTGIERINDITLITSGRSDGVHSQGVGFLLSKQAKQSLLTVHPVSERIITVRLKGTIA</sequence>